<reference evidence="3 4" key="1">
    <citation type="journal article" date="2007" name="PLoS Biol.">
        <title>Evolution of symbiotic bacteria in the distal human intestine.</title>
        <authorList>
            <person name="Xu J."/>
            <person name="Mahowald M.A."/>
            <person name="Ley R.E."/>
            <person name="Lozupone C.A."/>
            <person name="Hamady M."/>
            <person name="Martens E.C."/>
            <person name="Henrissat B."/>
            <person name="Coutinho P.M."/>
            <person name="Minx P."/>
            <person name="Latreille P."/>
            <person name="Cordum H."/>
            <person name="Van Brunt A."/>
            <person name="Kim K."/>
            <person name="Fulton R.S."/>
            <person name="Fulton L.A."/>
            <person name="Clifton S.W."/>
            <person name="Wilson R.K."/>
            <person name="Knight R.D."/>
            <person name="Gordon J.I."/>
        </authorList>
    </citation>
    <scope>NUCLEOTIDE SEQUENCE [LARGE SCALE GENOMIC DNA]</scope>
    <source>
        <strain evidence="4">ATCC 8503 / DSM 20701 / CIP 104284 / JCM 5825 / NCTC 11152</strain>
    </source>
</reference>
<keyword evidence="2" id="KW-0812">Transmembrane</keyword>
<dbReference type="AlphaFoldDB" id="A6L8Q9"/>
<protein>
    <submittedName>
        <fullName evidence="3">Uncharacterized protein</fullName>
    </submittedName>
</protein>
<evidence type="ECO:0000256" key="2">
    <source>
        <dbReference type="SAM" id="Phobius"/>
    </source>
</evidence>
<dbReference type="HOGENOM" id="CLU_1336435_0_0_10"/>
<dbReference type="EMBL" id="CP000140">
    <property type="protein sequence ID" value="ABR42073.1"/>
    <property type="molecule type" value="Genomic_DNA"/>
</dbReference>
<evidence type="ECO:0000313" key="4">
    <source>
        <dbReference type="Proteomes" id="UP000000566"/>
    </source>
</evidence>
<sequence length="205" mass="23195">MVERDPKRWESCLSLWINSLRSLKRWRVVQPLRELCSCRLFLSLTYCSGKGETIIRITINFRRSPVYKRNPHSISVPVAYIVSVCVLCQKSVSPVGFAGCSSFVALFLSSFAVMAAITSFNTFVLILSLFIIIMPISSRYKTATIPNPNPEEPSQSPRKKPKAKNMNKMAKNAKNNNIKPYERTAMTLPVLSYVLNFRSSSFNST</sequence>
<dbReference type="PaxDb" id="435591-BDI_0288"/>
<evidence type="ECO:0000313" key="3">
    <source>
        <dbReference type="EMBL" id="ABR42073.1"/>
    </source>
</evidence>
<evidence type="ECO:0000256" key="1">
    <source>
        <dbReference type="SAM" id="MobiDB-lite"/>
    </source>
</evidence>
<gene>
    <name evidence="3" type="ordered locus">BDI_0288</name>
</gene>
<feature type="transmembrane region" description="Helical" evidence="2">
    <location>
        <begin position="104"/>
        <end position="133"/>
    </location>
</feature>
<keyword evidence="2" id="KW-1133">Transmembrane helix</keyword>
<feature type="region of interest" description="Disordered" evidence="1">
    <location>
        <begin position="144"/>
        <end position="167"/>
    </location>
</feature>
<dbReference type="Proteomes" id="UP000000566">
    <property type="component" value="Chromosome"/>
</dbReference>
<keyword evidence="4" id="KW-1185">Reference proteome</keyword>
<organism evidence="3 4">
    <name type="scientific">Parabacteroides distasonis (strain ATCC 8503 / DSM 20701 / CIP 104284 / JCM 5825 / NCTC 11152)</name>
    <dbReference type="NCBI Taxonomy" id="435591"/>
    <lineage>
        <taxon>Bacteria</taxon>
        <taxon>Pseudomonadati</taxon>
        <taxon>Bacteroidota</taxon>
        <taxon>Bacteroidia</taxon>
        <taxon>Bacteroidales</taxon>
        <taxon>Tannerellaceae</taxon>
        <taxon>Parabacteroides</taxon>
    </lineage>
</organism>
<proteinExistence type="predicted"/>
<name>A6L8Q9_PARD8</name>
<keyword evidence="2" id="KW-0472">Membrane</keyword>
<feature type="transmembrane region" description="Helical" evidence="2">
    <location>
        <begin position="72"/>
        <end position="92"/>
    </location>
</feature>
<accession>A6L8Q9</accession>
<dbReference type="KEGG" id="pdi:BDI_0288"/>